<protein>
    <recommendedName>
        <fullName evidence="3">N-acetyltransferase domain-containing protein</fullName>
    </recommendedName>
</protein>
<feature type="domain" description="N-acetyltransferase" evidence="3">
    <location>
        <begin position="23"/>
        <end position="197"/>
    </location>
</feature>
<evidence type="ECO:0000256" key="1">
    <source>
        <dbReference type="ARBA" id="ARBA00022679"/>
    </source>
</evidence>
<keyword evidence="2" id="KW-0012">Acyltransferase</keyword>
<dbReference type="InterPro" id="IPR016181">
    <property type="entry name" value="Acyl_CoA_acyltransferase"/>
</dbReference>
<dbReference type="Pfam" id="PF00583">
    <property type="entry name" value="Acetyltransf_1"/>
    <property type="match status" value="1"/>
</dbReference>
<comment type="caution">
    <text evidence="4">The sequence shown here is derived from an EMBL/GenBank/DDBJ whole genome shotgun (WGS) entry which is preliminary data.</text>
</comment>
<dbReference type="InterPro" id="IPR000182">
    <property type="entry name" value="GNAT_dom"/>
</dbReference>
<dbReference type="EMBL" id="PCXU01000025">
    <property type="protein sequence ID" value="PIR43404.1"/>
    <property type="molecule type" value="Genomic_DNA"/>
</dbReference>
<proteinExistence type="predicted"/>
<dbReference type="Proteomes" id="UP000230214">
    <property type="component" value="Unassembled WGS sequence"/>
</dbReference>
<evidence type="ECO:0000256" key="2">
    <source>
        <dbReference type="ARBA" id="ARBA00023315"/>
    </source>
</evidence>
<dbReference type="AlphaFoldDB" id="A0A2H0RBK1"/>
<dbReference type="SUPFAM" id="SSF55729">
    <property type="entry name" value="Acyl-CoA N-acyltransferases (Nat)"/>
    <property type="match status" value="1"/>
</dbReference>
<evidence type="ECO:0000313" key="5">
    <source>
        <dbReference type="Proteomes" id="UP000230214"/>
    </source>
</evidence>
<dbReference type="PROSITE" id="PS51186">
    <property type="entry name" value="GNAT"/>
    <property type="match status" value="1"/>
</dbReference>
<dbReference type="PANTHER" id="PTHR43420">
    <property type="entry name" value="ACETYLTRANSFERASE"/>
    <property type="match status" value="1"/>
</dbReference>
<evidence type="ECO:0000259" key="3">
    <source>
        <dbReference type="PROSITE" id="PS51186"/>
    </source>
</evidence>
<reference evidence="4 5" key="1">
    <citation type="submission" date="2017-09" db="EMBL/GenBank/DDBJ databases">
        <title>Depth-based differentiation of microbial function through sediment-hosted aquifers and enrichment of novel symbionts in the deep terrestrial subsurface.</title>
        <authorList>
            <person name="Probst A.J."/>
            <person name="Ladd B."/>
            <person name="Jarett J.K."/>
            <person name="Geller-Mcgrath D.E."/>
            <person name="Sieber C.M."/>
            <person name="Emerson J.B."/>
            <person name="Anantharaman K."/>
            <person name="Thomas B.C."/>
            <person name="Malmstrom R."/>
            <person name="Stieglmeier M."/>
            <person name="Klingl A."/>
            <person name="Woyke T."/>
            <person name="Ryan C.M."/>
            <person name="Banfield J.F."/>
        </authorList>
    </citation>
    <scope>NUCLEOTIDE SEQUENCE [LARGE SCALE GENOMIC DNA]</scope>
    <source>
        <strain evidence="4">CG10_big_fil_rev_8_21_14_0_10_32_10</strain>
    </source>
</reference>
<gene>
    <name evidence="4" type="ORF">COV24_03085</name>
</gene>
<keyword evidence="1" id="KW-0808">Transferase</keyword>
<name>A0A2H0RBK1_UNCKA</name>
<evidence type="ECO:0000313" key="4">
    <source>
        <dbReference type="EMBL" id="PIR43404.1"/>
    </source>
</evidence>
<dbReference type="CDD" id="cd04301">
    <property type="entry name" value="NAT_SF"/>
    <property type="match status" value="1"/>
</dbReference>
<organism evidence="4 5">
    <name type="scientific">candidate division WWE3 bacterium CG10_big_fil_rev_8_21_14_0_10_32_10</name>
    <dbReference type="NCBI Taxonomy" id="1975090"/>
    <lineage>
        <taxon>Bacteria</taxon>
        <taxon>Katanobacteria</taxon>
    </lineage>
</organism>
<accession>A0A2H0RBK1</accession>
<sequence length="199" mass="23259">MNKSIIQKAPEEGIDIKNNETETTIIHATEKNLDEVWLIISECAYWLQSKGMNHWTECYTREVFLEKLRSENFEVYLLSKKDPVVATITIGKKCPQYYIENEEGVNYIPNFKDPESQEVLYITALGVRPKYQGRGYAKSLMTFAEQQARTTGVKYIRFDARGDYTKLVEFYTKLGYRIKGDMPDPDSPYLLFEKEITYQ</sequence>
<dbReference type="Gene3D" id="3.40.630.30">
    <property type="match status" value="1"/>
</dbReference>
<dbReference type="GO" id="GO:0016747">
    <property type="term" value="F:acyltransferase activity, transferring groups other than amino-acyl groups"/>
    <property type="evidence" value="ECO:0007669"/>
    <property type="project" value="InterPro"/>
</dbReference>
<dbReference type="InterPro" id="IPR050680">
    <property type="entry name" value="YpeA/RimI_acetyltransf"/>
</dbReference>